<evidence type="ECO:0000256" key="5">
    <source>
        <dbReference type="ARBA" id="ARBA00022723"/>
    </source>
</evidence>
<dbReference type="SUPFAM" id="SSF53649">
    <property type="entry name" value="Alkaline phosphatase-like"/>
    <property type="match status" value="1"/>
</dbReference>
<dbReference type="PROSITE" id="PS50958">
    <property type="entry name" value="SMB_2"/>
    <property type="match status" value="2"/>
</dbReference>
<evidence type="ECO:0000256" key="4">
    <source>
        <dbReference type="ARBA" id="ARBA00022525"/>
    </source>
</evidence>
<dbReference type="FunFam" id="3.40.720.10:FF:000006">
    <property type="entry name" value="Ectonucleotide pyrophosphatase/phosphodiesterase family member 2"/>
    <property type="match status" value="1"/>
</dbReference>
<dbReference type="FunFam" id="4.10.410.20:FF:000001">
    <property type="entry name" value="Ectonucleotide pyrophosphatase/phosphodiesterase family member 2"/>
    <property type="match status" value="1"/>
</dbReference>
<reference evidence="15" key="2">
    <citation type="submission" date="2025-09" db="UniProtKB">
        <authorList>
            <consortium name="Ensembl"/>
        </authorList>
    </citation>
    <scope>IDENTIFICATION</scope>
</reference>
<dbReference type="InterPro" id="IPR020436">
    <property type="entry name" value="SMB_chordata"/>
</dbReference>
<dbReference type="GO" id="GO:0005044">
    <property type="term" value="F:scavenger receptor activity"/>
    <property type="evidence" value="ECO:0007669"/>
    <property type="project" value="InterPro"/>
</dbReference>
<dbReference type="PANTHER" id="PTHR10151">
    <property type="entry name" value="ECTONUCLEOTIDE PYROPHOSPHATASE/PHOSPHODIESTERASE"/>
    <property type="match status" value="1"/>
</dbReference>
<dbReference type="GO" id="GO:0008270">
    <property type="term" value="F:zinc ion binding"/>
    <property type="evidence" value="ECO:0007669"/>
    <property type="project" value="TreeGrafter"/>
</dbReference>
<dbReference type="SUPFAM" id="SSF54060">
    <property type="entry name" value="His-Me finger endonucleases"/>
    <property type="match status" value="1"/>
</dbReference>
<dbReference type="GO" id="GO:0004622">
    <property type="term" value="F:phosphatidylcholine lysophospholipase activity"/>
    <property type="evidence" value="ECO:0007669"/>
    <property type="project" value="TreeGrafter"/>
</dbReference>
<dbReference type="GO" id="GO:0005615">
    <property type="term" value="C:extracellular space"/>
    <property type="evidence" value="ECO:0007669"/>
    <property type="project" value="TreeGrafter"/>
</dbReference>
<dbReference type="AlphaFoldDB" id="A0A8C2YYP7"/>
<dbReference type="CDD" id="cd16018">
    <property type="entry name" value="Enpp"/>
    <property type="match status" value="1"/>
</dbReference>
<keyword evidence="4" id="KW-0964">Secreted</keyword>
<evidence type="ECO:0000313" key="16">
    <source>
        <dbReference type="Proteomes" id="UP000694565"/>
    </source>
</evidence>
<evidence type="ECO:0000256" key="2">
    <source>
        <dbReference type="ARBA" id="ARBA00004613"/>
    </source>
</evidence>
<evidence type="ECO:0000256" key="6">
    <source>
        <dbReference type="ARBA" id="ARBA00022729"/>
    </source>
</evidence>
<dbReference type="GO" id="GO:0047391">
    <property type="term" value="F:alkylglycerophosphoethanolamine phosphodiesterase activity"/>
    <property type="evidence" value="ECO:0007669"/>
    <property type="project" value="TreeGrafter"/>
</dbReference>
<dbReference type="InterPro" id="IPR001604">
    <property type="entry name" value="Endo_G_ENPP1-like_dom"/>
</dbReference>
<dbReference type="Proteomes" id="UP000694565">
    <property type="component" value="Unplaced"/>
</dbReference>
<dbReference type="FunFam" id="4.10.410.20:FF:000002">
    <property type="entry name" value="Ectonucleotide pyrophosphatase/phosphodiesterase family member 2"/>
    <property type="match status" value="1"/>
</dbReference>
<feature type="region of interest" description="Disordered" evidence="13">
    <location>
        <begin position="511"/>
        <end position="532"/>
    </location>
</feature>
<dbReference type="InterPro" id="IPR044925">
    <property type="entry name" value="His-Me_finger_sf"/>
</dbReference>
<dbReference type="SMART" id="SM00477">
    <property type="entry name" value="NUC"/>
    <property type="match status" value="1"/>
</dbReference>
<evidence type="ECO:0000256" key="3">
    <source>
        <dbReference type="ARBA" id="ARBA00010594"/>
    </source>
</evidence>
<sequence>MLHSGSFSKKMKAGIPKETYRAHCQVHTSGSCKGRCFELEEAKPPGCRCDNLCKTYYSCCSDFDHHCLKTAGGFECTQDRCGEERNAEHACRCSADCLERGDCCSNYKSLCKGETSWVHGDFELKTFSSISFKRSFIRPPLIMLSVDGFRASYLKKGNSVIPNIHKLRECGTSAPYMRPVYPSKTFPNLYTLVTGLYPESHGIVGNTMHDPVFNATFSLRTREKLNHRWWGGQPIWITAEEQGVKAASFFWPWVIPLERRILTILRWLHLPDDERPYVFAVHSEQPDTFGHRLGPLSSELDNPLREIDNIIGQLMNGLKQMNLHRCVNIIIVGDHGMEEAHCDRTEFLSSYPLNIDEITLIPGSLGRIRPRDPKSTTYDPKVVVANLTCKMPTQHFKPYLKQHLPKRLHYANNRRIEDVHLLMERKWHIARKMPEKLRTRCGFFGDHGFDNKITSMRTIFMGHGPSFEFQKKVPEFENIELYNVMCDLLGLKPAPNNGTYGSLNEMLKDPPYQPGVPEEVTSPTPASDSDAAAATHDLGCSCEDEVRRVRGVIFCNNHKSNGRIPLDFLWREPNQVEENLEAFVPPPDGSYNTTHLPFGRPAVMFHTQYSLLHHVEFISGYSRELAVPLWTAFTLPRQGDVTPVPEAPPGVRCVRVDSRVSADHSLSCTAYDQNHQLTPGFLFPPELASSPESRYDASLITNTVPMYPAFKRLWSFLQGALLRRYAEENNGVNVVAGPIFDNNHDGLRDTAEKIRELSSDGPPVPTHFFTVVTSCREENQTVEECDGELGVFSFLLPHRPESSEACNSGEDESQWVEELLKLHTARVRDVEILTGLDFYRSTNLTLTSMLSLKTYLDPFESDD</sequence>
<dbReference type="Gene3D" id="3.40.570.10">
    <property type="entry name" value="Extracellular Endonuclease, subunit A"/>
    <property type="match status" value="1"/>
</dbReference>
<dbReference type="SMART" id="SM00892">
    <property type="entry name" value="Endonuclease_NS"/>
    <property type="match status" value="1"/>
</dbReference>
<dbReference type="CDD" id="cd00091">
    <property type="entry name" value="NUC"/>
    <property type="match status" value="1"/>
</dbReference>
<comment type="similarity">
    <text evidence="3">Belongs to the nucleotide pyrophosphatase/phosphodiesterase family.</text>
</comment>
<dbReference type="PRINTS" id="PR00022">
    <property type="entry name" value="SOMATOMEDINB"/>
</dbReference>
<dbReference type="PROSITE" id="PS00524">
    <property type="entry name" value="SMB_1"/>
    <property type="match status" value="1"/>
</dbReference>
<dbReference type="Pfam" id="PF01223">
    <property type="entry name" value="Endonuclease_NS"/>
    <property type="match status" value="1"/>
</dbReference>
<evidence type="ECO:0000256" key="7">
    <source>
        <dbReference type="ARBA" id="ARBA00022737"/>
    </source>
</evidence>
<dbReference type="Pfam" id="PF01033">
    <property type="entry name" value="Somatomedin_B"/>
    <property type="match status" value="2"/>
</dbReference>
<dbReference type="InterPro" id="IPR036024">
    <property type="entry name" value="Somatomedin_B-like_dom_sf"/>
</dbReference>
<dbReference type="Gene3D" id="4.10.410.20">
    <property type="match status" value="2"/>
</dbReference>
<dbReference type="PANTHER" id="PTHR10151:SF128">
    <property type="entry name" value="ECTONUCLEOTIDE PYROPHOSPHATASE_PHOSPHODIESTERASE FAMILY MEMBER 2-LIKE"/>
    <property type="match status" value="1"/>
</dbReference>
<evidence type="ECO:0000256" key="13">
    <source>
        <dbReference type="SAM" id="MobiDB-lite"/>
    </source>
</evidence>
<comment type="subcellular location">
    <subcellularLocation>
        <location evidence="2">Secreted</location>
    </subcellularLocation>
</comment>
<dbReference type="InterPro" id="IPR044929">
    <property type="entry name" value="DNA/RNA_non-sp_Endonuclease_sf"/>
</dbReference>
<evidence type="ECO:0000256" key="10">
    <source>
        <dbReference type="ARBA" id="ARBA00022837"/>
    </source>
</evidence>
<organism evidence="15 16">
    <name type="scientific">Cyclopterus lumpus</name>
    <name type="common">Lumpsucker</name>
    <dbReference type="NCBI Taxonomy" id="8103"/>
    <lineage>
        <taxon>Eukaryota</taxon>
        <taxon>Metazoa</taxon>
        <taxon>Chordata</taxon>
        <taxon>Craniata</taxon>
        <taxon>Vertebrata</taxon>
        <taxon>Euteleostomi</taxon>
        <taxon>Actinopterygii</taxon>
        <taxon>Neopterygii</taxon>
        <taxon>Teleostei</taxon>
        <taxon>Neoteleostei</taxon>
        <taxon>Acanthomorphata</taxon>
        <taxon>Eupercaria</taxon>
        <taxon>Perciformes</taxon>
        <taxon>Cottioidei</taxon>
        <taxon>Cottales</taxon>
        <taxon>Cyclopteridae</taxon>
        <taxon>Cyclopterus</taxon>
    </lineage>
</organism>
<dbReference type="InterPro" id="IPR020821">
    <property type="entry name" value="ENPP1-3/EXOG-like_nuc-like"/>
</dbReference>
<dbReference type="InterPro" id="IPR002591">
    <property type="entry name" value="Phosphodiest/P_Trfase"/>
</dbReference>
<evidence type="ECO:0000256" key="1">
    <source>
        <dbReference type="ARBA" id="ARBA00001947"/>
    </source>
</evidence>
<protein>
    <submittedName>
        <fullName evidence="15">Ectonucleotide pyrophosphatase/phosphodiesterase 2</fullName>
    </submittedName>
</protein>
<keyword evidence="12" id="KW-0325">Glycoprotein</keyword>
<evidence type="ECO:0000256" key="9">
    <source>
        <dbReference type="ARBA" id="ARBA00022833"/>
    </source>
</evidence>
<evidence type="ECO:0000259" key="14">
    <source>
        <dbReference type="PROSITE" id="PS50958"/>
    </source>
</evidence>
<keyword evidence="9" id="KW-0862">Zinc</keyword>
<dbReference type="SUPFAM" id="SSF90188">
    <property type="entry name" value="Somatomedin B domain"/>
    <property type="match status" value="2"/>
</dbReference>
<evidence type="ECO:0000256" key="8">
    <source>
        <dbReference type="ARBA" id="ARBA00022801"/>
    </source>
</evidence>
<dbReference type="GO" id="GO:0004528">
    <property type="term" value="F:phosphodiesterase I activity"/>
    <property type="evidence" value="ECO:0007669"/>
    <property type="project" value="TreeGrafter"/>
</dbReference>
<dbReference type="Gene3D" id="3.40.720.10">
    <property type="entry name" value="Alkaline Phosphatase, subunit A"/>
    <property type="match status" value="1"/>
</dbReference>
<keyword evidence="6" id="KW-0732">Signal</keyword>
<dbReference type="GO" id="GO:0005509">
    <property type="term" value="F:calcium ion binding"/>
    <property type="evidence" value="ECO:0007669"/>
    <property type="project" value="TreeGrafter"/>
</dbReference>
<keyword evidence="8" id="KW-0378">Hydrolase</keyword>
<accession>A0A8C2YYP7</accession>
<evidence type="ECO:0000313" key="15">
    <source>
        <dbReference type="Ensembl" id="ENSCLMP00005007121.1"/>
    </source>
</evidence>
<dbReference type="InterPro" id="IPR017850">
    <property type="entry name" value="Alkaline_phosphatase_core_sf"/>
</dbReference>
<dbReference type="GO" id="GO:0030247">
    <property type="term" value="F:polysaccharide binding"/>
    <property type="evidence" value="ECO:0007669"/>
    <property type="project" value="InterPro"/>
</dbReference>
<dbReference type="SMART" id="SM00201">
    <property type="entry name" value="SO"/>
    <property type="match status" value="2"/>
</dbReference>
<comment type="cofactor">
    <cofactor evidence="1">
        <name>Zn(2+)</name>
        <dbReference type="ChEBI" id="CHEBI:29105"/>
    </cofactor>
</comment>
<evidence type="ECO:0000256" key="11">
    <source>
        <dbReference type="ARBA" id="ARBA00023157"/>
    </source>
</evidence>
<feature type="domain" description="SMB" evidence="14">
    <location>
        <begin position="28"/>
        <end position="71"/>
    </location>
</feature>
<dbReference type="Ensembl" id="ENSCLMT00005007622.1">
    <property type="protein sequence ID" value="ENSCLMP00005007121.1"/>
    <property type="gene ID" value="ENSCLMG00005003759.1"/>
</dbReference>
<keyword evidence="10" id="KW-0106">Calcium</keyword>
<dbReference type="InterPro" id="IPR001212">
    <property type="entry name" value="Somatomedin_B_dom"/>
</dbReference>
<proteinExistence type="inferred from homology"/>
<keyword evidence="7" id="KW-0677">Repeat</keyword>
<keyword evidence="5" id="KW-0479">Metal-binding</keyword>
<keyword evidence="16" id="KW-1185">Reference proteome</keyword>
<evidence type="ECO:0000256" key="12">
    <source>
        <dbReference type="ARBA" id="ARBA00023180"/>
    </source>
</evidence>
<dbReference type="Pfam" id="PF01663">
    <property type="entry name" value="Phosphodiest"/>
    <property type="match status" value="1"/>
</dbReference>
<reference evidence="15" key="1">
    <citation type="submission" date="2025-08" db="UniProtKB">
        <authorList>
            <consortium name="Ensembl"/>
        </authorList>
    </citation>
    <scope>IDENTIFICATION</scope>
</reference>
<name>A0A8C2YYP7_CYCLU</name>
<dbReference type="GO" id="GO:0003676">
    <property type="term" value="F:nucleic acid binding"/>
    <property type="evidence" value="ECO:0007669"/>
    <property type="project" value="InterPro"/>
</dbReference>
<dbReference type="GO" id="GO:0034638">
    <property type="term" value="P:phosphatidylcholine catabolic process"/>
    <property type="evidence" value="ECO:0007669"/>
    <property type="project" value="TreeGrafter"/>
</dbReference>
<keyword evidence="11" id="KW-1015">Disulfide bond</keyword>
<feature type="domain" description="SMB" evidence="14">
    <location>
        <begin position="72"/>
        <end position="116"/>
    </location>
</feature>
<feature type="compositionally biased region" description="Low complexity" evidence="13">
    <location>
        <begin position="521"/>
        <end position="532"/>
    </location>
</feature>
<dbReference type="GO" id="GO:0006955">
    <property type="term" value="P:immune response"/>
    <property type="evidence" value="ECO:0007669"/>
    <property type="project" value="InterPro"/>
</dbReference>
<dbReference type="GeneTree" id="ENSGT00940000155778"/>